<evidence type="ECO:0000313" key="2">
    <source>
        <dbReference type="Proteomes" id="UP000324760"/>
    </source>
</evidence>
<dbReference type="KEGG" id="ncu:F0U83_14625"/>
<dbReference type="AlphaFoldDB" id="A0A5P1RF02"/>
<sequence>MIKVLTKDAAYRAGCPVYKAVDKNGHVISVFPALAGMPVTSKVFEEKGPLFLEDLFSNPYQPTEHELLQVHRVYGVDLNGIDRILRMPQR</sequence>
<reference evidence="1 2" key="1">
    <citation type="journal article" date="2019" name="Biochem. Eng. J.">
        <title>Metabolic engineering of the marine bacteria Neptunomonas concharum for the production of acetoin and meso-2,3-butanediol from acetate.</title>
        <authorList>
            <person name="Li W."/>
            <person name="Pu N."/>
            <person name="Liu C.-X."/>
            <person name="Yuan Q.-P."/>
            <person name="Li Z.-J."/>
        </authorList>
    </citation>
    <scope>NUCLEOTIDE SEQUENCE [LARGE SCALE GENOMIC DNA]</scope>
    <source>
        <strain evidence="1 2">JCM17730</strain>
    </source>
</reference>
<proteinExistence type="predicted"/>
<evidence type="ECO:0000313" key="1">
    <source>
        <dbReference type="EMBL" id="QEQ97851.1"/>
    </source>
</evidence>
<dbReference type="RefSeq" id="WP_138987967.1">
    <property type="nucleotide sequence ID" value="NZ_CP043869.1"/>
</dbReference>
<dbReference type="Proteomes" id="UP000324760">
    <property type="component" value="Chromosome"/>
</dbReference>
<keyword evidence="2" id="KW-1185">Reference proteome</keyword>
<gene>
    <name evidence="1" type="ORF">F0U83_14625</name>
</gene>
<dbReference type="EMBL" id="CP043869">
    <property type="protein sequence ID" value="QEQ97851.1"/>
    <property type="molecule type" value="Genomic_DNA"/>
</dbReference>
<accession>A0A5P1RF02</accession>
<organism evidence="1 2">
    <name type="scientific">Neptunomonas concharum</name>
    <dbReference type="NCBI Taxonomy" id="1031538"/>
    <lineage>
        <taxon>Bacteria</taxon>
        <taxon>Pseudomonadati</taxon>
        <taxon>Pseudomonadota</taxon>
        <taxon>Gammaproteobacteria</taxon>
        <taxon>Oceanospirillales</taxon>
        <taxon>Oceanospirillaceae</taxon>
        <taxon>Neptunomonas</taxon>
    </lineage>
</organism>
<protein>
    <submittedName>
        <fullName evidence="1">Uncharacterized protein</fullName>
    </submittedName>
</protein>
<name>A0A5P1RF02_9GAMM</name>